<reference evidence="11" key="1">
    <citation type="submission" date="2022-08" db="EMBL/GenBank/DDBJ databases">
        <authorList>
            <person name="Wang H."/>
        </authorList>
    </citation>
    <scope>NUCLEOTIDE SEQUENCE</scope>
    <source>
        <strain evidence="11">PS10</strain>
    </source>
</reference>
<dbReference type="Proteomes" id="UP001173801">
    <property type="component" value="Unassembled WGS sequence"/>
</dbReference>
<dbReference type="PANTHER" id="PTHR35011:SF2">
    <property type="entry name" value="2,3-DIKETO-L-GULONATE TRAP TRANSPORTER SMALL PERMEASE PROTEIN YIAM"/>
    <property type="match status" value="1"/>
</dbReference>
<dbReference type="EMBL" id="JANURM010000021">
    <property type="protein sequence ID" value="MDL0089792.1"/>
    <property type="molecule type" value="Genomic_DNA"/>
</dbReference>
<keyword evidence="6 9" id="KW-1133">Transmembrane helix</keyword>
<keyword evidence="2" id="KW-0813">Transport</keyword>
<evidence type="ECO:0000256" key="8">
    <source>
        <dbReference type="ARBA" id="ARBA00038436"/>
    </source>
</evidence>
<gene>
    <name evidence="11" type="ORF">NYG85_10515</name>
</gene>
<evidence type="ECO:0000256" key="7">
    <source>
        <dbReference type="ARBA" id="ARBA00023136"/>
    </source>
</evidence>
<feature type="transmembrane region" description="Helical" evidence="9">
    <location>
        <begin position="20"/>
        <end position="39"/>
    </location>
</feature>
<keyword evidence="4" id="KW-0997">Cell inner membrane</keyword>
<accession>A0ABT7HSS3</accession>
<evidence type="ECO:0000256" key="6">
    <source>
        <dbReference type="ARBA" id="ARBA00022989"/>
    </source>
</evidence>
<sequence>MLKIFKILDVIIATINKSVAVFGIAAGTILTFVNVVMRYCFNSGFSWAGELTNYLFIWSAFFGAAYGFNKGIHISITILVEKFPPALAKACMIFASILTATFLLFLVYNSFSYLQVLRELEFMSVDLNIPQYIPMLVIPIAFLFAGYRATEKVFQIYKMDGDQIVKSEADHILKDAVQKD</sequence>
<evidence type="ECO:0000256" key="3">
    <source>
        <dbReference type="ARBA" id="ARBA00022475"/>
    </source>
</evidence>
<reference evidence="11" key="2">
    <citation type="journal article" date="2023" name="Microorganisms">
        <title>Isolation and Genomic Characteristics of Cat-Borne Campylobacter felis sp. nov. and Sheep-Borne Campylobacter ovis sp. nov.</title>
        <authorList>
            <person name="Wang H."/>
            <person name="Li Y."/>
            <person name="Gu Y."/>
            <person name="Zhou G."/>
            <person name="Chen X."/>
            <person name="Zhang X."/>
            <person name="Shao Z."/>
            <person name="Zhang J."/>
            <person name="Zhang M."/>
        </authorList>
    </citation>
    <scope>NUCLEOTIDE SEQUENCE</scope>
    <source>
        <strain evidence="11">PS10</strain>
    </source>
</reference>
<feature type="transmembrane region" description="Helical" evidence="9">
    <location>
        <begin position="131"/>
        <end position="149"/>
    </location>
</feature>
<proteinExistence type="inferred from homology"/>
<comment type="similarity">
    <text evidence="8">Belongs to the TRAP transporter small permease family.</text>
</comment>
<evidence type="ECO:0000256" key="5">
    <source>
        <dbReference type="ARBA" id="ARBA00022692"/>
    </source>
</evidence>
<dbReference type="Pfam" id="PF04290">
    <property type="entry name" value="DctQ"/>
    <property type="match status" value="1"/>
</dbReference>
<dbReference type="PANTHER" id="PTHR35011">
    <property type="entry name" value="2,3-DIKETO-L-GULONATE TRAP TRANSPORTER SMALL PERMEASE PROTEIN YIAM"/>
    <property type="match status" value="1"/>
</dbReference>
<evidence type="ECO:0000256" key="1">
    <source>
        <dbReference type="ARBA" id="ARBA00004429"/>
    </source>
</evidence>
<protein>
    <submittedName>
        <fullName evidence="11">TRAP transporter small permease</fullName>
    </submittedName>
</protein>
<dbReference type="RefSeq" id="WP_284938532.1">
    <property type="nucleotide sequence ID" value="NZ_JANURM010000021.1"/>
</dbReference>
<evidence type="ECO:0000313" key="11">
    <source>
        <dbReference type="EMBL" id="MDL0089792.1"/>
    </source>
</evidence>
<keyword evidence="3" id="KW-1003">Cell membrane</keyword>
<dbReference type="InterPro" id="IPR007387">
    <property type="entry name" value="TRAP_DctQ"/>
</dbReference>
<dbReference type="InterPro" id="IPR055348">
    <property type="entry name" value="DctQ"/>
</dbReference>
<feature type="transmembrane region" description="Helical" evidence="9">
    <location>
        <begin position="51"/>
        <end position="69"/>
    </location>
</feature>
<organism evidence="11 12">
    <name type="scientific">Campylobacter gastrosuis</name>
    <dbReference type="NCBI Taxonomy" id="2974576"/>
    <lineage>
        <taxon>Bacteria</taxon>
        <taxon>Pseudomonadati</taxon>
        <taxon>Campylobacterota</taxon>
        <taxon>Epsilonproteobacteria</taxon>
        <taxon>Campylobacterales</taxon>
        <taxon>Campylobacteraceae</taxon>
        <taxon>Campylobacter</taxon>
    </lineage>
</organism>
<comment type="caution">
    <text evidence="11">The sequence shown here is derived from an EMBL/GenBank/DDBJ whole genome shotgun (WGS) entry which is preliminary data.</text>
</comment>
<evidence type="ECO:0000256" key="9">
    <source>
        <dbReference type="SAM" id="Phobius"/>
    </source>
</evidence>
<feature type="domain" description="Tripartite ATP-independent periplasmic transporters DctQ component" evidence="10">
    <location>
        <begin position="28"/>
        <end position="156"/>
    </location>
</feature>
<keyword evidence="5 9" id="KW-0812">Transmembrane</keyword>
<evidence type="ECO:0000313" key="12">
    <source>
        <dbReference type="Proteomes" id="UP001173801"/>
    </source>
</evidence>
<comment type="subcellular location">
    <subcellularLocation>
        <location evidence="1">Cell inner membrane</location>
        <topology evidence="1">Multi-pass membrane protein</topology>
    </subcellularLocation>
</comment>
<evidence type="ECO:0000259" key="10">
    <source>
        <dbReference type="Pfam" id="PF04290"/>
    </source>
</evidence>
<evidence type="ECO:0000256" key="4">
    <source>
        <dbReference type="ARBA" id="ARBA00022519"/>
    </source>
</evidence>
<keyword evidence="7 9" id="KW-0472">Membrane</keyword>
<evidence type="ECO:0000256" key="2">
    <source>
        <dbReference type="ARBA" id="ARBA00022448"/>
    </source>
</evidence>
<keyword evidence="12" id="KW-1185">Reference proteome</keyword>
<name>A0ABT7HSS3_9BACT</name>
<feature type="transmembrane region" description="Helical" evidence="9">
    <location>
        <begin position="90"/>
        <end position="111"/>
    </location>
</feature>